<feature type="domain" description="DDE Tnp4" evidence="3">
    <location>
        <begin position="63"/>
        <end position="229"/>
    </location>
</feature>
<sequence>MQYDRSAAGISEIVNYTVCAIDIAWAHLLAFDHNHLLSPSQLDVYAAAIRAAGAPLSTVWGFIDCTLRRIARPSRGQQAAYSGYKKFHALKYQAVVIPNGIIAHLFGPWEGRHADPFLLAESGLLEQCAQHAVQEGSDENTPLEHRYFQLFGDPAYGVGPHIISPFSGAGERTEEELEWNARMASVRIKVEHAFGVVVNTWSFLNSFWKQRVYSSPVGRYYRVAVLLTNARNCYSPNQVATAFDCPPPTIDEYFY</sequence>
<evidence type="ECO:0000313" key="5">
    <source>
        <dbReference type="Proteomes" id="UP000256964"/>
    </source>
</evidence>
<dbReference type="InterPro" id="IPR027806">
    <property type="entry name" value="HARBI1_dom"/>
</dbReference>
<organism evidence="4 5">
    <name type="scientific">Lentinus brumalis</name>
    <dbReference type="NCBI Taxonomy" id="2498619"/>
    <lineage>
        <taxon>Eukaryota</taxon>
        <taxon>Fungi</taxon>
        <taxon>Dikarya</taxon>
        <taxon>Basidiomycota</taxon>
        <taxon>Agaricomycotina</taxon>
        <taxon>Agaricomycetes</taxon>
        <taxon>Polyporales</taxon>
        <taxon>Polyporaceae</taxon>
        <taxon>Lentinus</taxon>
    </lineage>
</organism>
<dbReference type="GO" id="GO:0046872">
    <property type="term" value="F:metal ion binding"/>
    <property type="evidence" value="ECO:0007669"/>
    <property type="project" value="UniProtKB-KW"/>
</dbReference>
<dbReference type="EMBL" id="KZ857399">
    <property type="protein sequence ID" value="RDX50506.1"/>
    <property type="molecule type" value="Genomic_DNA"/>
</dbReference>
<name>A0A371DDB8_9APHY</name>
<dbReference type="STRING" id="139420.A0A371DDB8"/>
<keyword evidence="5" id="KW-1185">Reference proteome</keyword>
<protein>
    <recommendedName>
        <fullName evidence="3">DDE Tnp4 domain-containing protein</fullName>
    </recommendedName>
</protein>
<evidence type="ECO:0000313" key="4">
    <source>
        <dbReference type="EMBL" id="RDX50506.1"/>
    </source>
</evidence>
<accession>A0A371DDB8</accession>
<evidence type="ECO:0000256" key="1">
    <source>
        <dbReference type="ARBA" id="ARBA00001968"/>
    </source>
</evidence>
<reference evidence="4 5" key="1">
    <citation type="journal article" date="2018" name="Biotechnol. Biofuels">
        <title>Integrative visual omics of the white-rot fungus Polyporus brumalis exposes the biotechnological potential of its oxidative enzymes for delignifying raw plant biomass.</title>
        <authorList>
            <person name="Miyauchi S."/>
            <person name="Rancon A."/>
            <person name="Drula E."/>
            <person name="Hage H."/>
            <person name="Chaduli D."/>
            <person name="Favel A."/>
            <person name="Grisel S."/>
            <person name="Henrissat B."/>
            <person name="Herpoel-Gimbert I."/>
            <person name="Ruiz-Duenas F.J."/>
            <person name="Chevret D."/>
            <person name="Hainaut M."/>
            <person name="Lin J."/>
            <person name="Wang M."/>
            <person name="Pangilinan J."/>
            <person name="Lipzen A."/>
            <person name="Lesage-Meessen L."/>
            <person name="Navarro D."/>
            <person name="Riley R."/>
            <person name="Grigoriev I.V."/>
            <person name="Zhou S."/>
            <person name="Raouche S."/>
            <person name="Rosso M.N."/>
        </authorList>
    </citation>
    <scope>NUCLEOTIDE SEQUENCE [LARGE SCALE GENOMIC DNA]</scope>
    <source>
        <strain evidence="4 5">BRFM 1820</strain>
    </source>
</reference>
<gene>
    <name evidence="4" type="ORF">OH76DRAFT_1402560</name>
</gene>
<dbReference type="OrthoDB" id="2746173at2759"/>
<dbReference type="Pfam" id="PF13359">
    <property type="entry name" value="DDE_Tnp_4"/>
    <property type="match status" value="1"/>
</dbReference>
<comment type="cofactor">
    <cofactor evidence="1">
        <name>a divalent metal cation</name>
        <dbReference type="ChEBI" id="CHEBI:60240"/>
    </cofactor>
</comment>
<evidence type="ECO:0000259" key="3">
    <source>
        <dbReference type="Pfam" id="PF13359"/>
    </source>
</evidence>
<dbReference type="AlphaFoldDB" id="A0A371DDB8"/>
<proteinExistence type="predicted"/>
<keyword evidence="2" id="KW-0479">Metal-binding</keyword>
<dbReference type="Proteomes" id="UP000256964">
    <property type="component" value="Unassembled WGS sequence"/>
</dbReference>
<evidence type="ECO:0000256" key="2">
    <source>
        <dbReference type="ARBA" id="ARBA00022723"/>
    </source>
</evidence>